<dbReference type="PANTHER" id="PTHR48111:SF2">
    <property type="entry name" value="RESPONSE REGULATOR SAER"/>
    <property type="match status" value="1"/>
</dbReference>
<dbReference type="Proteomes" id="UP001301012">
    <property type="component" value="Unassembled WGS sequence"/>
</dbReference>
<dbReference type="PROSITE" id="PS51755">
    <property type="entry name" value="OMPR_PHOB"/>
    <property type="match status" value="1"/>
</dbReference>
<dbReference type="SUPFAM" id="SSF52172">
    <property type="entry name" value="CheY-like"/>
    <property type="match status" value="1"/>
</dbReference>
<organism evidence="10 11">
    <name type="scientific">Romboutsia sedimentorum</name>
    <dbReference type="NCBI Taxonomy" id="1368474"/>
    <lineage>
        <taxon>Bacteria</taxon>
        <taxon>Bacillati</taxon>
        <taxon>Bacillota</taxon>
        <taxon>Clostridia</taxon>
        <taxon>Peptostreptococcales</taxon>
        <taxon>Peptostreptococcaceae</taxon>
        <taxon>Romboutsia</taxon>
    </lineage>
</organism>
<comment type="caution">
    <text evidence="10">The sequence shown here is derived from an EMBL/GenBank/DDBJ whole genome shotgun (WGS) entry which is preliminary data.</text>
</comment>
<dbReference type="Gene3D" id="1.10.10.10">
    <property type="entry name" value="Winged helix-like DNA-binding domain superfamily/Winged helix DNA-binding domain"/>
    <property type="match status" value="1"/>
</dbReference>
<dbReference type="SMART" id="SM00448">
    <property type="entry name" value="REC"/>
    <property type="match status" value="1"/>
</dbReference>
<evidence type="ECO:0000256" key="1">
    <source>
        <dbReference type="ARBA" id="ARBA00018672"/>
    </source>
</evidence>
<dbReference type="InterPro" id="IPR001789">
    <property type="entry name" value="Sig_transdc_resp-reg_receiver"/>
</dbReference>
<feature type="DNA-binding region" description="OmpR/PhoB-type" evidence="7">
    <location>
        <begin position="125"/>
        <end position="222"/>
    </location>
</feature>
<dbReference type="Gene3D" id="6.10.250.690">
    <property type="match status" value="1"/>
</dbReference>
<keyword evidence="3 7" id="KW-0238">DNA-binding</keyword>
<sequence>MAKILVVDDELAILRLIKKALELNNHEVIALPSVSSINIEEMNSFNLIILDVMMPDENGFEICKRIRHLVDSPIIFMTAKSDENSIVHGLSVGGDDYILKPFSIHELNARVEAHLRRESRPKRNSTKIIIDGDIFIDLEAKKITARGTNLILTKKQYSICELLLLNKGKVFSKDYIYDKVYSMDSDSQISTVTEHISAIRKKFSKFNLSPINTIWGVGYIWE</sequence>
<dbReference type="EMBL" id="JASKYM010000006">
    <property type="protein sequence ID" value="MDK2564259.1"/>
    <property type="molecule type" value="Genomic_DNA"/>
</dbReference>
<dbReference type="InterPro" id="IPR001867">
    <property type="entry name" value="OmpR/PhoB-type_DNA-bd"/>
</dbReference>
<dbReference type="InterPro" id="IPR011006">
    <property type="entry name" value="CheY-like_superfamily"/>
</dbReference>
<evidence type="ECO:0000259" key="9">
    <source>
        <dbReference type="PROSITE" id="PS51755"/>
    </source>
</evidence>
<evidence type="ECO:0000259" key="8">
    <source>
        <dbReference type="PROSITE" id="PS50110"/>
    </source>
</evidence>
<feature type="domain" description="OmpR/PhoB-type" evidence="9">
    <location>
        <begin position="125"/>
        <end position="222"/>
    </location>
</feature>
<keyword evidence="6" id="KW-0597">Phosphoprotein</keyword>
<dbReference type="CDD" id="cd00383">
    <property type="entry name" value="trans_reg_C"/>
    <property type="match status" value="1"/>
</dbReference>
<feature type="modified residue" description="4-aspartylphosphate" evidence="6">
    <location>
        <position position="51"/>
    </location>
</feature>
<reference evidence="10 11" key="1">
    <citation type="submission" date="2023-05" db="EMBL/GenBank/DDBJ databases">
        <title>Rombocin, a short stable natural nisin variant, displays selective antimicrobial activity against Listeria monocytogenes and employs dual mode of action to kill target bacterial strains.</title>
        <authorList>
            <person name="Wambui J."/>
            <person name="Stephan R."/>
            <person name="Kuipers O.P."/>
        </authorList>
    </citation>
    <scope>NUCLEOTIDE SEQUENCE [LARGE SCALE GENOMIC DNA]</scope>
    <source>
        <strain evidence="10 11">RC002</strain>
    </source>
</reference>
<dbReference type="Gene3D" id="3.40.50.2300">
    <property type="match status" value="1"/>
</dbReference>
<evidence type="ECO:0000313" key="10">
    <source>
        <dbReference type="EMBL" id="MDK2564259.1"/>
    </source>
</evidence>
<keyword evidence="4" id="KW-0804">Transcription</keyword>
<accession>A0ABT7EBF1</accession>
<keyword evidence="2" id="KW-0805">Transcription regulation</keyword>
<gene>
    <name evidence="10" type="ORF">QOZ84_11920</name>
</gene>
<dbReference type="Pfam" id="PF00486">
    <property type="entry name" value="Trans_reg_C"/>
    <property type="match status" value="1"/>
</dbReference>
<evidence type="ECO:0000256" key="4">
    <source>
        <dbReference type="ARBA" id="ARBA00023163"/>
    </source>
</evidence>
<evidence type="ECO:0000256" key="2">
    <source>
        <dbReference type="ARBA" id="ARBA00023015"/>
    </source>
</evidence>
<evidence type="ECO:0000256" key="3">
    <source>
        <dbReference type="ARBA" id="ARBA00023125"/>
    </source>
</evidence>
<dbReference type="SMART" id="SM00862">
    <property type="entry name" value="Trans_reg_C"/>
    <property type="match status" value="1"/>
</dbReference>
<dbReference type="InterPro" id="IPR039420">
    <property type="entry name" value="WalR-like"/>
</dbReference>
<keyword evidence="11" id="KW-1185">Reference proteome</keyword>
<dbReference type="SUPFAM" id="SSF46894">
    <property type="entry name" value="C-terminal effector domain of the bipartite response regulators"/>
    <property type="match status" value="1"/>
</dbReference>
<dbReference type="RefSeq" id="WP_284133187.1">
    <property type="nucleotide sequence ID" value="NZ_JASKYM010000006.1"/>
</dbReference>
<comment type="function">
    <text evidence="5">May play the central regulatory role in sporulation. It may be an element of the effector pathway responsible for the activation of sporulation genes in response to nutritional stress. Spo0A may act in concert with spo0H (a sigma factor) to control the expression of some genes that are critical to the sporulation process.</text>
</comment>
<dbReference type="PROSITE" id="PS50110">
    <property type="entry name" value="RESPONSE_REGULATORY"/>
    <property type="match status" value="1"/>
</dbReference>
<evidence type="ECO:0000256" key="5">
    <source>
        <dbReference type="ARBA" id="ARBA00024867"/>
    </source>
</evidence>
<proteinExistence type="predicted"/>
<evidence type="ECO:0000256" key="7">
    <source>
        <dbReference type="PROSITE-ProRule" id="PRU01091"/>
    </source>
</evidence>
<dbReference type="CDD" id="cd17574">
    <property type="entry name" value="REC_OmpR"/>
    <property type="match status" value="1"/>
</dbReference>
<evidence type="ECO:0000313" key="11">
    <source>
        <dbReference type="Proteomes" id="UP001301012"/>
    </source>
</evidence>
<evidence type="ECO:0000256" key="6">
    <source>
        <dbReference type="PROSITE-ProRule" id="PRU00169"/>
    </source>
</evidence>
<dbReference type="InterPro" id="IPR016032">
    <property type="entry name" value="Sig_transdc_resp-reg_C-effctor"/>
</dbReference>
<feature type="domain" description="Response regulatory" evidence="8">
    <location>
        <begin position="3"/>
        <end position="115"/>
    </location>
</feature>
<dbReference type="PANTHER" id="PTHR48111">
    <property type="entry name" value="REGULATOR OF RPOS"/>
    <property type="match status" value="1"/>
</dbReference>
<name>A0ABT7EBF1_9FIRM</name>
<dbReference type="InterPro" id="IPR036388">
    <property type="entry name" value="WH-like_DNA-bd_sf"/>
</dbReference>
<protein>
    <recommendedName>
        <fullName evidence="1">Stage 0 sporulation protein A homolog</fullName>
    </recommendedName>
</protein>
<dbReference type="Pfam" id="PF00072">
    <property type="entry name" value="Response_reg"/>
    <property type="match status" value="1"/>
</dbReference>